<proteinExistence type="inferred from homology"/>
<dbReference type="GO" id="GO:0006559">
    <property type="term" value="P:L-phenylalanine catabolic process"/>
    <property type="evidence" value="ECO:0007669"/>
    <property type="project" value="TreeGrafter"/>
</dbReference>
<dbReference type="SUPFAM" id="SSF52833">
    <property type="entry name" value="Thioredoxin-like"/>
    <property type="match status" value="1"/>
</dbReference>
<name>W6RJU1_9HYPH</name>
<dbReference type="PROSITE" id="PS50405">
    <property type="entry name" value="GST_CTER"/>
    <property type="match status" value="1"/>
</dbReference>
<dbReference type="InterPro" id="IPR004045">
    <property type="entry name" value="Glutathione_S-Trfase_N"/>
</dbReference>
<dbReference type="EMBL" id="HG916855">
    <property type="protein sequence ID" value="CDM61407.1"/>
    <property type="molecule type" value="Genomic_DNA"/>
</dbReference>
<dbReference type="NCBIfam" id="TIGR01262">
    <property type="entry name" value="maiA"/>
    <property type="match status" value="1"/>
</dbReference>
<dbReference type="PANTHER" id="PTHR42673:SF4">
    <property type="entry name" value="MALEYLACETOACETATE ISOMERASE"/>
    <property type="match status" value="1"/>
</dbReference>
<dbReference type="InterPro" id="IPR034330">
    <property type="entry name" value="GST_Zeta_C"/>
</dbReference>
<gene>
    <name evidence="4" type="primary">maiA</name>
    <name evidence="4" type="ORF">LPU83_pLPU83d_0036</name>
</gene>
<dbReference type="Proteomes" id="UP000019443">
    <property type="component" value="Plasmid pLPU83d"/>
</dbReference>
<dbReference type="SFLD" id="SFLDG00358">
    <property type="entry name" value="Main_(cytGST)"/>
    <property type="match status" value="1"/>
</dbReference>
<evidence type="ECO:0000259" key="2">
    <source>
        <dbReference type="PROSITE" id="PS50404"/>
    </source>
</evidence>
<dbReference type="PATRIC" id="fig|348824.6.peg.5620"/>
<organism evidence="4 5">
    <name type="scientific">Rhizobium favelukesii</name>
    <dbReference type="NCBI Taxonomy" id="348824"/>
    <lineage>
        <taxon>Bacteria</taxon>
        <taxon>Pseudomonadati</taxon>
        <taxon>Pseudomonadota</taxon>
        <taxon>Alphaproteobacteria</taxon>
        <taxon>Hyphomicrobiales</taxon>
        <taxon>Rhizobiaceae</taxon>
        <taxon>Rhizobium/Agrobacterium group</taxon>
        <taxon>Rhizobium</taxon>
    </lineage>
</organism>
<dbReference type="PANTHER" id="PTHR42673">
    <property type="entry name" value="MALEYLACETOACETATE ISOMERASE"/>
    <property type="match status" value="1"/>
</dbReference>
<dbReference type="InterPro" id="IPR010987">
    <property type="entry name" value="Glutathione-S-Trfase_C-like"/>
</dbReference>
<dbReference type="Gene3D" id="3.40.30.10">
    <property type="entry name" value="Glutaredoxin"/>
    <property type="match status" value="1"/>
</dbReference>
<dbReference type="InterPro" id="IPR036282">
    <property type="entry name" value="Glutathione-S-Trfase_C_sf"/>
</dbReference>
<dbReference type="GO" id="GO:0004364">
    <property type="term" value="F:glutathione transferase activity"/>
    <property type="evidence" value="ECO:0007669"/>
    <property type="project" value="TreeGrafter"/>
</dbReference>
<dbReference type="SUPFAM" id="SSF47616">
    <property type="entry name" value="GST C-terminal domain-like"/>
    <property type="match status" value="1"/>
</dbReference>
<evidence type="ECO:0000313" key="4">
    <source>
        <dbReference type="EMBL" id="CDM61407.1"/>
    </source>
</evidence>
<dbReference type="GO" id="GO:0006749">
    <property type="term" value="P:glutathione metabolic process"/>
    <property type="evidence" value="ECO:0007669"/>
    <property type="project" value="TreeGrafter"/>
</dbReference>
<dbReference type="RefSeq" id="WP_024315262.1">
    <property type="nucleotide sequence ID" value="NZ_ATTO01000019.1"/>
</dbReference>
<evidence type="ECO:0000256" key="1">
    <source>
        <dbReference type="ARBA" id="ARBA00010007"/>
    </source>
</evidence>
<dbReference type="Pfam" id="PF13410">
    <property type="entry name" value="GST_C_2"/>
    <property type="match status" value="1"/>
</dbReference>
<evidence type="ECO:0000259" key="3">
    <source>
        <dbReference type="PROSITE" id="PS50405"/>
    </source>
</evidence>
<comment type="similarity">
    <text evidence="1">Belongs to the GST superfamily. Zeta family.</text>
</comment>
<keyword evidence="4" id="KW-0413">Isomerase</keyword>
<dbReference type="Gene3D" id="1.20.1050.10">
    <property type="match status" value="1"/>
</dbReference>
<sequence length="212" mass="23643">MTEIVLYDYWRSSASFRVRIALQMLGLAYETVPIDLLASAHKDQNYLKINPQGLVPSLRIDGRMLTQSLAIIEYLAETRPESGFLPDTAAGRQRVRALSYAVAMDVHPVCNLNVVSHVVHLTGEEGARTQWMIKFIGSGLQALEKMLDDPTTGRFCFGDTPTMADFCLVPQVYNARRWDVEMSTLRRVARIADACNALPAFKAAHPDAAKRC</sequence>
<dbReference type="GO" id="GO:0016034">
    <property type="term" value="F:maleylacetoacetate isomerase activity"/>
    <property type="evidence" value="ECO:0007669"/>
    <property type="project" value="UniProtKB-EC"/>
</dbReference>
<dbReference type="SFLD" id="SFLDS00019">
    <property type="entry name" value="Glutathione_Transferase_(cytos"/>
    <property type="match status" value="1"/>
</dbReference>
<feature type="domain" description="GST N-terminal" evidence="2">
    <location>
        <begin position="2"/>
        <end position="83"/>
    </location>
</feature>
<dbReference type="InterPro" id="IPR040079">
    <property type="entry name" value="Glutathione_S-Trfase"/>
</dbReference>
<dbReference type="InterPro" id="IPR005955">
    <property type="entry name" value="GST_Zeta"/>
</dbReference>
<feature type="domain" description="GST C-terminal" evidence="3">
    <location>
        <begin position="88"/>
        <end position="212"/>
    </location>
</feature>
<dbReference type="AlphaFoldDB" id="W6RJU1"/>
<keyword evidence="4" id="KW-0614">Plasmid</keyword>
<dbReference type="HOGENOM" id="CLU_011226_20_1_5"/>
<dbReference type="InterPro" id="IPR034333">
    <property type="entry name" value="GST_Zeta_N"/>
</dbReference>
<keyword evidence="5" id="KW-1185">Reference proteome</keyword>
<dbReference type="EC" id="5.2.1.2" evidence="4"/>
<dbReference type="GO" id="GO:0005737">
    <property type="term" value="C:cytoplasm"/>
    <property type="evidence" value="ECO:0007669"/>
    <property type="project" value="InterPro"/>
</dbReference>
<dbReference type="CDD" id="cd03191">
    <property type="entry name" value="GST_C_Zeta"/>
    <property type="match status" value="1"/>
</dbReference>
<accession>W6RJU1</accession>
<protein>
    <submittedName>
        <fullName evidence="4">Maleylacetoacetate isomerase</fullName>
        <ecNumber evidence="4">5.2.1.2</ecNumber>
    </submittedName>
</protein>
<reference evidence="4" key="1">
    <citation type="submission" date="2013-11" db="EMBL/GenBank/DDBJ databases">
        <title>Draft genome sequence of the broad-host-range Rhizobium sp. LPU83 strain, a member of the low-genetic diversity Oregon-like Rhizobium sp. group.</title>
        <authorList>
            <person name="Wibberg D."/>
            <person name="Puehler A."/>
            <person name="Schlueter A."/>
        </authorList>
    </citation>
    <scope>NUCLEOTIDE SEQUENCE [LARGE SCALE GENOMIC DNA]</scope>
    <source>
        <strain evidence="4">LPU83</strain>
        <plasmid evidence="4">pLPU83d</plasmid>
    </source>
</reference>
<dbReference type="KEGG" id="rhl:LPU83_pLPU83d_0036"/>
<geneLocation type="plasmid" evidence="4 5">
    <name>pLPU83d</name>
</geneLocation>
<dbReference type="Pfam" id="PF13417">
    <property type="entry name" value="GST_N_3"/>
    <property type="match status" value="1"/>
</dbReference>
<evidence type="ECO:0000313" key="5">
    <source>
        <dbReference type="Proteomes" id="UP000019443"/>
    </source>
</evidence>
<dbReference type="CDD" id="cd03042">
    <property type="entry name" value="GST_N_Zeta"/>
    <property type="match status" value="1"/>
</dbReference>
<dbReference type="PROSITE" id="PS50404">
    <property type="entry name" value="GST_NTER"/>
    <property type="match status" value="1"/>
</dbReference>
<dbReference type="InterPro" id="IPR036249">
    <property type="entry name" value="Thioredoxin-like_sf"/>
</dbReference>